<feature type="transmembrane region" description="Helical" evidence="5">
    <location>
        <begin position="286"/>
        <end position="309"/>
    </location>
</feature>
<organism evidence="7 8">
    <name type="scientific">Gordonia rhizosphera NBRC 16068</name>
    <dbReference type="NCBI Taxonomy" id="1108045"/>
    <lineage>
        <taxon>Bacteria</taxon>
        <taxon>Bacillati</taxon>
        <taxon>Actinomycetota</taxon>
        <taxon>Actinomycetes</taxon>
        <taxon>Mycobacteriales</taxon>
        <taxon>Gordoniaceae</taxon>
        <taxon>Gordonia</taxon>
    </lineage>
</organism>
<feature type="transmembrane region" description="Helical" evidence="5">
    <location>
        <begin position="342"/>
        <end position="363"/>
    </location>
</feature>
<dbReference type="InterPro" id="IPR036259">
    <property type="entry name" value="MFS_trans_sf"/>
</dbReference>
<feature type="domain" description="Major facilitator superfamily (MFS) profile" evidence="6">
    <location>
        <begin position="19"/>
        <end position="431"/>
    </location>
</feature>
<keyword evidence="8" id="KW-1185">Reference proteome</keyword>
<dbReference type="eggNOG" id="COG2814">
    <property type="taxonomic scope" value="Bacteria"/>
</dbReference>
<dbReference type="InterPro" id="IPR020846">
    <property type="entry name" value="MFS_dom"/>
</dbReference>
<dbReference type="AlphaFoldDB" id="K6WHZ4"/>
<dbReference type="PROSITE" id="PS50850">
    <property type="entry name" value="MFS"/>
    <property type="match status" value="1"/>
</dbReference>
<dbReference type="PANTHER" id="PTHR23508:SF10">
    <property type="entry name" value="CARBOXYLIC ACID TRANSPORTER PROTEIN HOMOLOG"/>
    <property type="match status" value="1"/>
</dbReference>
<feature type="transmembrane region" description="Helical" evidence="5">
    <location>
        <begin position="20"/>
        <end position="43"/>
    </location>
</feature>
<dbReference type="STRING" id="1108045.GORHZ_217_00140"/>
<keyword evidence="4 5" id="KW-0472">Membrane</keyword>
<dbReference type="Gene3D" id="1.20.1250.20">
    <property type="entry name" value="MFS general substrate transporter like domains"/>
    <property type="match status" value="1"/>
</dbReference>
<comment type="caution">
    <text evidence="7">The sequence shown here is derived from an EMBL/GenBank/DDBJ whole genome shotgun (WGS) entry which is preliminary data.</text>
</comment>
<dbReference type="RefSeq" id="WP_006338478.1">
    <property type="nucleotide sequence ID" value="NZ_BAHC01000217.1"/>
</dbReference>
<feature type="transmembrane region" description="Helical" evidence="5">
    <location>
        <begin position="253"/>
        <end position="274"/>
    </location>
</feature>
<reference evidence="7 8" key="1">
    <citation type="submission" date="2012-08" db="EMBL/GenBank/DDBJ databases">
        <title>Whole genome shotgun sequence of Gordonia rhizosphera NBRC 16068.</title>
        <authorList>
            <person name="Takarada H."/>
            <person name="Isaki S."/>
            <person name="Hosoyama A."/>
            <person name="Tsuchikane K."/>
            <person name="Katsumata H."/>
            <person name="Baba S."/>
            <person name="Ohji S."/>
            <person name="Yamazaki S."/>
            <person name="Fujita N."/>
        </authorList>
    </citation>
    <scope>NUCLEOTIDE SEQUENCE [LARGE SCALE GENOMIC DNA]</scope>
    <source>
        <strain evidence="7 8">NBRC 16068</strain>
    </source>
</reference>
<comment type="subcellular location">
    <subcellularLocation>
        <location evidence="1">Cell membrane</location>
        <topology evidence="1">Multi-pass membrane protein</topology>
    </subcellularLocation>
</comment>
<keyword evidence="3 5" id="KW-1133">Transmembrane helix</keyword>
<dbReference type="SUPFAM" id="SSF103473">
    <property type="entry name" value="MFS general substrate transporter"/>
    <property type="match status" value="1"/>
</dbReference>
<feature type="transmembrane region" description="Helical" evidence="5">
    <location>
        <begin position="316"/>
        <end position="336"/>
    </location>
</feature>
<dbReference type="PANTHER" id="PTHR23508">
    <property type="entry name" value="CARBOXYLIC ACID TRANSPORTER PROTEIN HOMOLOG"/>
    <property type="match status" value="1"/>
</dbReference>
<evidence type="ECO:0000256" key="4">
    <source>
        <dbReference type="ARBA" id="ARBA00023136"/>
    </source>
</evidence>
<evidence type="ECO:0000256" key="2">
    <source>
        <dbReference type="ARBA" id="ARBA00022692"/>
    </source>
</evidence>
<feature type="transmembrane region" description="Helical" evidence="5">
    <location>
        <begin position="110"/>
        <end position="131"/>
    </location>
</feature>
<dbReference type="InterPro" id="IPR005829">
    <property type="entry name" value="Sugar_transporter_CS"/>
</dbReference>
<name>K6WHZ4_9ACTN</name>
<dbReference type="Proteomes" id="UP000008363">
    <property type="component" value="Unassembled WGS sequence"/>
</dbReference>
<dbReference type="OrthoDB" id="9109650at2"/>
<feature type="transmembrane region" description="Helical" evidence="5">
    <location>
        <begin position="86"/>
        <end position="104"/>
    </location>
</feature>
<keyword evidence="2 5" id="KW-0812">Transmembrane</keyword>
<dbReference type="PROSITE" id="PS00217">
    <property type="entry name" value="SUGAR_TRANSPORT_2"/>
    <property type="match status" value="1"/>
</dbReference>
<dbReference type="GO" id="GO:0046943">
    <property type="term" value="F:carboxylic acid transmembrane transporter activity"/>
    <property type="evidence" value="ECO:0007669"/>
    <property type="project" value="TreeGrafter"/>
</dbReference>
<protein>
    <submittedName>
        <fullName evidence="7">Vanillate transporter</fullName>
    </submittedName>
</protein>
<evidence type="ECO:0000313" key="7">
    <source>
        <dbReference type="EMBL" id="GAB93386.1"/>
    </source>
</evidence>
<evidence type="ECO:0000256" key="1">
    <source>
        <dbReference type="ARBA" id="ARBA00004651"/>
    </source>
</evidence>
<evidence type="ECO:0000256" key="3">
    <source>
        <dbReference type="ARBA" id="ARBA00022989"/>
    </source>
</evidence>
<sequence length="462" mass="48900">MELRDAIRQNPMTRYQWSVVGICIMLTLIDGYEILVTAFTLPALTAEWGLSLEQAGLVASIGTLGMGIGAVLFGPMGDRFGRRRHILVSLVLIVLGMVASGLAPSFTVFLLFRFLAGIFLGGIVPSINVLVSEYASDARRGSVMGIYGVGFPLGAAIGGFLSIWLIHHFDWHGPFLFSAIVTAVLAVVAYFTLPESVSYLVEKQPRGAIKAYNRIGVRLGLGGGHELPEPTAHVIKPSLGKDMWRGIMLKRTLLLFISYALLIGAFYFANSFTAKLVAASTGDDTIGITAQALVAAGGVAGALLFAAFSLRLHPRIVTAVVMFIGTAAFFLFGTSFHHTGLVLVLAVLVGLAANGGVAAYFAISPSVYPTAIRASAVGLMMGFGRVVAFLAPNIAAFMLSHGLTPPQVYLVYAVVLAVAGLAVIALHRTYRGDHALDAMEIESQVGLRLDADSTAKVRSASV</sequence>
<dbReference type="GO" id="GO:0005886">
    <property type="term" value="C:plasma membrane"/>
    <property type="evidence" value="ECO:0007669"/>
    <property type="project" value="UniProtKB-SubCell"/>
</dbReference>
<dbReference type="Pfam" id="PF07690">
    <property type="entry name" value="MFS_1"/>
    <property type="match status" value="1"/>
</dbReference>
<evidence type="ECO:0000313" key="8">
    <source>
        <dbReference type="Proteomes" id="UP000008363"/>
    </source>
</evidence>
<dbReference type="EMBL" id="BAHC01000217">
    <property type="protein sequence ID" value="GAB93386.1"/>
    <property type="molecule type" value="Genomic_DNA"/>
</dbReference>
<feature type="transmembrane region" description="Helical" evidence="5">
    <location>
        <begin position="143"/>
        <end position="166"/>
    </location>
</feature>
<feature type="transmembrane region" description="Helical" evidence="5">
    <location>
        <begin position="409"/>
        <end position="426"/>
    </location>
</feature>
<gene>
    <name evidence="7" type="primary">vanK</name>
    <name evidence="7" type="ORF">GORHZ_217_00140</name>
</gene>
<feature type="transmembrane region" description="Helical" evidence="5">
    <location>
        <begin position="375"/>
        <end position="397"/>
    </location>
</feature>
<feature type="transmembrane region" description="Helical" evidence="5">
    <location>
        <begin position="55"/>
        <end position="74"/>
    </location>
</feature>
<evidence type="ECO:0000256" key="5">
    <source>
        <dbReference type="SAM" id="Phobius"/>
    </source>
</evidence>
<dbReference type="InterPro" id="IPR011701">
    <property type="entry name" value="MFS"/>
</dbReference>
<evidence type="ECO:0000259" key="6">
    <source>
        <dbReference type="PROSITE" id="PS50850"/>
    </source>
</evidence>
<feature type="transmembrane region" description="Helical" evidence="5">
    <location>
        <begin position="172"/>
        <end position="193"/>
    </location>
</feature>
<accession>K6WHZ4</accession>
<proteinExistence type="predicted"/>